<evidence type="ECO:0000256" key="2">
    <source>
        <dbReference type="ARBA" id="ARBA00022448"/>
    </source>
</evidence>
<dbReference type="SUPFAM" id="SSF144122">
    <property type="entry name" value="Tim10-like"/>
    <property type="match status" value="1"/>
</dbReference>
<keyword evidence="10" id="KW-0143">Chaperone</keyword>
<evidence type="ECO:0000259" key="11">
    <source>
        <dbReference type="Pfam" id="PF02953"/>
    </source>
</evidence>
<organism evidence="12 13">
    <name type="scientific">Smittium megazygosporum</name>
    <dbReference type="NCBI Taxonomy" id="133381"/>
    <lineage>
        <taxon>Eukaryota</taxon>
        <taxon>Fungi</taxon>
        <taxon>Fungi incertae sedis</taxon>
        <taxon>Zoopagomycota</taxon>
        <taxon>Kickxellomycotina</taxon>
        <taxon>Harpellomycetes</taxon>
        <taxon>Harpellales</taxon>
        <taxon>Legeriomycetaceae</taxon>
        <taxon>Smittium</taxon>
    </lineage>
</organism>
<dbReference type="Proteomes" id="UP000245609">
    <property type="component" value="Unassembled WGS sequence"/>
</dbReference>
<protein>
    <recommendedName>
        <fullName evidence="10">Mitochondrial import inner membrane translocase subunit</fullName>
    </recommendedName>
</protein>
<sequence length="92" mass="10916">MFGGYNKGPSLQEQQMQAMMEQRQMKDFMKMYVKLVNNCFDDCINGFEEKNLTDNEIACTRKCTQKFMKVNERVGARFSEEHQKMLESQIQQ</sequence>
<dbReference type="EMBL" id="MBFS01001162">
    <property type="protein sequence ID" value="PVV01345.1"/>
    <property type="molecule type" value="Genomic_DNA"/>
</dbReference>
<keyword evidence="9 10" id="KW-1015">Disulfide bond</keyword>
<dbReference type="InterPro" id="IPR035427">
    <property type="entry name" value="Tim10-like_dom_sf"/>
</dbReference>
<comment type="function">
    <text evidence="10">Mitochondrial intermembrane chaperone that participates in the import and insertion of some multi-pass transmembrane proteins into the mitochondrial inner membrane. Also required for the transfer of beta-barrel precursors from the TOM complex to the sorting and assembly machinery (SAM complex) of the outer membrane. Acts as a chaperone-like protein that protects the hydrophobic precursors from aggregation and guide them through the mitochondrial intermembrane space.</text>
</comment>
<evidence type="ECO:0000256" key="8">
    <source>
        <dbReference type="ARBA" id="ARBA00023128"/>
    </source>
</evidence>
<keyword evidence="7 10" id="KW-0811">Translocation</keyword>
<dbReference type="STRING" id="133381.A0A2T9Z9V6"/>
<dbReference type="GO" id="GO:0015031">
    <property type="term" value="P:protein transport"/>
    <property type="evidence" value="ECO:0007669"/>
    <property type="project" value="UniProtKB-KW"/>
</dbReference>
<dbReference type="Gene3D" id="1.10.287.810">
    <property type="entry name" value="Mitochondrial import inner membrane translocase subunit tim13 like domains"/>
    <property type="match status" value="1"/>
</dbReference>
<comment type="domain">
    <text evidence="10">The twin CX3C motif contains 4 conserved Cys residues that form 2 disulfide bonds in the mitochondrial intermembrane space.</text>
</comment>
<keyword evidence="3" id="KW-0479">Metal-binding</keyword>
<evidence type="ECO:0000256" key="6">
    <source>
        <dbReference type="ARBA" id="ARBA00022927"/>
    </source>
</evidence>
<keyword evidence="4 10" id="KW-0999">Mitochondrion inner membrane</keyword>
<keyword evidence="8 10" id="KW-0496">Mitochondrion</keyword>
<evidence type="ECO:0000256" key="3">
    <source>
        <dbReference type="ARBA" id="ARBA00022723"/>
    </source>
</evidence>
<keyword evidence="2 10" id="KW-0813">Transport</keyword>
<evidence type="ECO:0000256" key="1">
    <source>
        <dbReference type="ARBA" id="ARBA00006720"/>
    </source>
</evidence>
<keyword evidence="13" id="KW-1185">Reference proteome</keyword>
<dbReference type="GO" id="GO:0046872">
    <property type="term" value="F:metal ion binding"/>
    <property type="evidence" value="ECO:0007669"/>
    <property type="project" value="UniProtKB-KW"/>
</dbReference>
<dbReference type="OrthoDB" id="1551503at2759"/>
<comment type="subunit">
    <text evidence="10">Heterohexamer.</text>
</comment>
<evidence type="ECO:0000256" key="10">
    <source>
        <dbReference type="RuleBase" id="RU367043"/>
    </source>
</evidence>
<dbReference type="AlphaFoldDB" id="A0A2T9Z9V6"/>
<feature type="domain" description="Tim10-like" evidence="11">
    <location>
        <begin position="17"/>
        <end position="80"/>
    </location>
</feature>
<keyword evidence="4 10" id="KW-0472">Membrane</keyword>
<comment type="subcellular location">
    <subcellularLocation>
        <location evidence="10">Mitochondrion inner membrane</location>
        <topology evidence="10">Peripheral membrane protein</topology>
        <orientation evidence="10">Intermembrane side</orientation>
    </subcellularLocation>
</comment>
<accession>A0A2T9Z9V6</accession>
<evidence type="ECO:0000313" key="12">
    <source>
        <dbReference type="EMBL" id="PVV01345.1"/>
    </source>
</evidence>
<evidence type="ECO:0000256" key="9">
    <source>
        <dbReference type="ARBA" id="ARBA00023157"/>
    </source>
</evidence>
<gene>
    <name evidence="12" type="ORF">BB560_004238</name>
</gene>
<evidence type="ECO:0000256" key="7">
    <source>
        <dbReference type="ARBA" id="ARBA00023010"/>
    </source>
</evidence>
<evidence type="ECO:0000256" key="4">
    <source>
        <dbReference type="ARBA" id="ARBA00022792"/>
    </source>
</evidence>
<dbReference type="PANTHER" id="PTHR13172">
    <property type="entry name" value="MITOCHONDRIAL IMPORT INNER MEMBRANE TRANSLOCASE SUBUNIT TIM9B"/>
    <property type="match status" value="1"/>
</dbReference>
<name>A0A2T9Z9V6_9FUNG</name>
<dbReference type="Pfam" id="PF02953">
    <property type="entry name" value="zf-Tim10_DDP"/>
    <property type="match status" value="1"/>
</dbReference>
<dbReference type="GO" id="GO:0005743">
    <property type="term" value="C:mitochondrial inner membrane"/>
    <property type="evidence" value="ECO:0007669"/>
    <property type="project" value="UniProtKB-SubCell"/>
</dbReference>
<dbReference type="InterPro" id="IPR004217">
    <property type="entry name" value="Tim10-like"/>
</dbReference>
<comment type="caution">
    <text evidence="12">The sequence shown here is derived from an EMBL/GenBank/DDBJ whole genome shotgun (WGS) entry which is preliminary data.</text>
</comment>
<reference evidence="12 13" key="1">
    <citation type="journal article" date="2018" name="MBio">
        <title>Comparative Genomics Reveals the Core Gene Toolbox for the Fungus-Insect Symbiosis.</title>
        <authorList>
            <person name="Wang Y."/>
            <person name="Stata M."/>
            <person name="Wang W."/>
            <person name="Stajich J.E."/>
            <person name="White M.M."/>
            <person name="Moncalvo J.M."/>
        </authorList>
    </citation>
    <scope>NUCLEOTIDE SEQUENCE [LARGE SCALE GENOMIC DNA]</scope>
    <source>
        <strain evidence="12 13">SC-DP-2</strain>
    </source>
</reference>
<keyword evidence="5" id="KW-0862">Zinc</keyword>
<comment type="similarity">
    <text evidence="1 10">Belongs to the small Tim family.</text>
</comment>
<evidence type="ECO:0000256" key="5">
    <source>
        <dbReference type="ARBA" id="ARBA00022833"/>
    </source>
</evidence>
<proteinExistence type="inferred from homology"/>
<keyword evidence="6 10" id="KW-0653">Protein transport</keyword>
<evidence type="ECO:0000313" key="13">
    <source>
        <dbReference type="Proteomes" id="UP000245609"/>
    </source>
</evidence>
<dbReference type="InterPro" id="IPR050673">
    <property type="entry name" value="Mito_inner_translocase_sub"/>
</dbReference>